<dbReference type="Gene3D" id="1.20.870.10">
    <property type="entry name" value="Son of sevenless (SoS) protein Chain: S domain 1"/>
    <property type="match status" value="2"/>
</dbReference>
<comment type="caution">
    <text evidence="6">The sequence shown here is derived from an EMBL/GenBank/DDBJ whole genome shotgun (WGS) entry which is preliminary data.</text>
</comment>
<reference evidence="6" key="1">
    <citation type="submission" date="2022-01" db="EMBL/GenBank/DDBJ databases">
        <title>Comparative genomics reveals a dynamic genome evolution in the ectomycorrhizal milk-cap (Lactarius) mushrooms.</title>
        <authorList>
            <consortium name="DOE Joint Genome Institute"/>
            <person name="Lebreton A."/>
            <person name="Tang N."/>
            <person name="Kuo A."/>
            <person name="LaButti K."/>
            <person name="Drula E."/>
            <person name="Barry K."/>
            <person name="Clum A."/>
            <person name="Lipzen A."/>
            <person name="Mousain D."/>
            <person name="Ng V."/>
            <person name="Wang R."/>
            <person name="Wang X."/>
            <person name="Dai Y."/>
            <person name="Henrissat B."/>
            <person name="Grigoriev I.V."/>
            <person name="Guerin-Laguette A."/>
            <person name="Yu F."/>
            <person name="Martin F.M."/>
        </authorList>
    </citation>
    <scope>NUCLEOTIDE SEQUENCE</scope>
    <source>
        <strain evidence="6">QP</strain>
    </source>
</reference>
<dbReference type="PANTHER" id="PTHR23113:SF99">
    <property type="entry name" value="RASGEF DOMAIN-CONTAINING PROTEIN"/>
    <property type="match status" value="1"/>
</dbReference>
<dbReference type="Proteomes" id="UP001201163">
    <property type="component" value="Unassembled WGS sequence"/>
</dbReference>
<sequence length="547" mass="61946">MQHSKPRDEPPVSSPSQPEPEDRDEEEDEYSFYATMAADVVSLEEAEEYWGVRMPAPVGDAADFFFNESDCMQGASLATLVYILTDPQPHTPANDPNLLDTFLLCFRSFCDPVELAKHEAWPAYQTSVKARVLRLISTWIDQYWIYERDRIAGLHIKEFMSLVDEEFLPYERAEIIRKLNDRREEAIALAPSGNSAEGSQPDETSGSSSRAACRQNPVQYKGRLQARAEKLIRKVSQPAPTDDELQWAKALDDLMCNSDNPIHILDMNSRELCQELARQLAIFMSDGYLRVIPEDLWYRFSMGHGCDVDTARSTQQTYENALASWVTGSILGQIEAETRAAVMTFFIALALRSHEYHNYSGMRSIYAGLTHPSLGSLSDLRLPLSAPAHWALDRLGGLKENMDVIALDGRGAALFPQPAVPAMDWYLDEFGNAINGKPLVVSPNTHRPIANLDRCYDVVRIIYEMEHWHVPYNHPRGDNVQGWLMKSLEGAIARDSDKQCDWMFKQSLTIEQTGRPESTKQKLPRLSNPFGKKNKPEWKPLPPLPLE</sequence>
<organism evidence="6 7">
    <name type="scientific">Lactarius akahatsu</name>
    <dbReference type="NCBI Taxonomy" id="416441"/>
    <lineage>
        <taxon>Eukaryota</taxon>
        <taxon>Fungi</taxon>
        <taxon>Dikarya</taxon>
        <taxon>Basidiomycota</taxon>
        <taxon>Agaricomycotina</taxon>
        <taxon>Agaricomycetes</taxon>
        <taxon>Russulales</taxon>
        <taxon>Russulaceae</taxon>
        <taxon>Lactarius</taxon>
    </lineage>
</organism>
<keyword evidence="7" id="KW-1185">Reference proteome</keyword>
<feature type="compositionally biased region" description="Acidic residues" evidence="3">
    <location>
        <begin position="19"/>
        <end position="29"/>
    </location>
</feature>
<dbReference type="GO" id="GO:0005085">
    <property type="term" value="F:guanyl-nucleotide exchange factor activity"/>
    <property type="evidence" value="ECO:0007669"/>
    <property type="project" value="UniProtKB-KW"/>
</dbReference>
<feature type="compositionally biased region" description="Polar residues" evidence="3">
    <location>
        <begin position="192"/>
        <end position="210"/>
    </location>
</feature>
<feature type="region of interest" description="Disordered" evidence="3">
    <location>
        <begin position="511"/>
        <end position="547"/>
    </location>
</feature>
<dbReference type="InterPro" id="IPR023578">
    <property type="entry name" value="Ras_GEF_dom_sf"/>
</dbReference>
<dbReference type="InterPro" id="IPR008937">
    <property type="entry name" value="Ras-like_GEF"/>
</dbReference>
<dbReference type="PROSITE" id="PS50009">
    <property type="entry name" value="RASGEF_CAT"/>
    <property type="match status" value="1"/>
</dbReference>
<dbReference type="PANTHER" id="PTHR23113">
    <property type="entry name" value="GUANINE NUCLEOTIDE EXCHANGE FACTOR"/>
    <property type="match status" value="1"/>
</dbReference>
<dbReference type="InterPro" id="IPR036964">
    <property type="entry name" value="RASGEF_cat_dom_sf"/>
</dbReference>
<accession>A0AAD4LQ85</accession>
<dbReference type="SMART" id="SM00147">
    <property type="entry name" value="RasGEF"/>
    <property type="match status" value="1"/>
</dbReference>
<dbReference type="Pfam" id="PF00617">
    <property type="entry name" value="RasGEF"/>
    <property type="match status" value="1"/>
</dbReference>
<evidence type="ECO:0000256" key="2">
    <source>
        <dbReference type="PROSITE-ProRule" id="PRU00168"/>
    </source>
</evidence>
<dbReference type="Gene3D" id="1.10.840.10">
    <property type="entry name" value="Ras guanine-nucleotide exchange factors catalytic domain"/>
    <property type="match status" value="1"/>
</dbReference>
<feature type="region of interest" description="Disordered" evidence="3">
    <location>
        <begin position="189"/>
        <end position="212"/>
    </location>
</feature>
<feature type="region of interest" description="Disordered" evidence="3">
    <location>
        <begin position="1"/>
        <end position="29"/>
    </location>
</feature>
<protein>
    <submittedName>
        <fullName evidence="6">Ras guanine nucleotide exchange factor domain-containing protein</fullName>
    </submittedName>
</protein>
<evidence type="ECO:0000259" key="5">
    <source>
        <dbReference type="PROSITE" id="PS50212"/>
    </source>
</evidence>
<dbReference type="PROSITE" id="PS50212">
    <property type="entry name" value="RASGEF_NTER"/>
    <property type="match status" value="1"/>
</dbReference>
<feature type="domain" description="N-terminal Ras-GEF" evidence="5">
    <location>
        <begin position="68"/>
        <end position="184"/>
    </location>
</feature>
<evidence type="ECO:0000259" key="4">
    <source>
        <dbReference type="PROSITE" id="PS50009"/>
    </source>
</evidence>
<proteinExistence type="predicted"/>
<name>A0AAD4LQ85_9AGAM</name>
<gene>
    <name evidence="6" type="ORF">EDB92DRAFT_1198667</name>
</gene>
<dbReference type="InterPro" id="IPR000651">
    <property type="entry name" value="Ras-like_Gua-exchang_fac_N"/>
</dbReference>
<dbReference type="SUPFAM" id="SSF48366">
    <property type="entry name" value="Ras GEF"/>
    <property type="match status" value="1"/>
</dbReference>
<evidence type="ECO:0000313" key="6">
    <source>
        <dbReference type="EMBL" id="KAH8998668.1"/>
    </source>
</evidence>
<keyword evidence="1 2" id="KW-0344">Guanine-nucleotide releasing factor</keyword>
<feature type="domain" description="Ras-GEF" evidence="4">
    <location>
        <begin position="272"/>
        <end position="513"/>
    </location>
</feature>
<evidence type="ECO:0000313" key="7">
    <source>
        <dbReference type="Proteomes" id="UP001201163"/>
    </source>
</evidence>
<feature type="compositionally biased region" description="Basic and acidic residues" evidence="3">
    <location>
        <begin position="1"/>
        <end position="10"/>
    </location>
</feature>
<evidence type="ECO:0000256" key="3">
    <source>
        <dbReference type="SAM" id="MobiDB-lite"/>
    </source>
</evidence>
<evidence type="ECO:0000256" key="1">
    <source>
        <dbReference type="ARBA" id="ARBA00022658"/>
    </source>
</evidence>
<dbReference type="CDD" id="cd06224">
    <property type="entry name" value="REM"/>
    <property type="match status" value="1"/>
</dbReference>
<dbReference type="GO" id="GO:0007264">
    <property type="term" value="P:small GTPase-mediated signal transduction"/>
    <property type="evidence" value="ECO:0007669"/>
    <property type="project" value="InterPro"/>
</dbReference>
<dbReference type="InterPro" id="IPR001895">
    <property type="entry name" value="RASGEF_cat_dom"/>
</dbReference>
<dbReference type="EMBL" id="JAKELL010000005">
    <property type="protein sequence ID" value="KAH8998668.1"/>
    <property type="molecule type" value="Genomic_DNA"/>
</dbReference>
<dbReference type="AlphaFoldDB" id="A0AAD4LQ85"/>